<name>A0A9R0JIQ2_SPIOL</name>
<dbReference type="Proteomes" id="UP000813463">
    <property type="component" value="Chromosome 3"/>
</dbReference>
<evidence type="ECO:0008006" key="4">
    <source>
        <dbReference type="Google" id="ProtNLM"/>
    </source>
</evidence>
<dbReference type="GeneID" id="110775867"/>
<gene>
    <name evidence="3" type="primary">LOC110775867</name>
</gene>
<reference evidence="3" key="2">
    <citation type="submission" date="2025-08" db="UniProtKB">
        <authorList>
            <consortium name="RefSeq"/>
        </authorList>
    </citation>
    <scope>IDENTIFICATION</scope>
    <source>
        <tissue evidence="3">Leaf</tissue>
    </source>
</reference>
<dbReference type="OrthoDB" id="5544992at2759"/>
<dbReference type="PANTHER" id="PTHR37610">
    <property type="entry name" value="CCHC-TYPE DOMAIN-CONTAINING PROTEIN"/>
    <property type="match status" value="1"/>
</dbReference>
<dbReference type="RefSeq" id="XP_021836154.1">
    <property type="nucleotide sequence ID" value="XM_021980462.1"/>
</dbReference>
<proteinExistence type="predicted"/>
<evidence type="ECO:0000313" key="3">
    <source>
        <dbReference type="RefSeq" id="XP_021836154.1"/>
    </source>
</evidence>
<sequence>MCFVDGTLPKPTGVTEAIAWDRANNMVCGWILRSLGPATAKSVLLLRIARDAWKDLEDRFGHSSVAQLYSLQQELLNMSQGNGDISTFFTKMKVLWDQLDDANPIPYCECGACTCNLTKKFMKIQHDQRLVHFLMKLKEAYQQVRSNVLMMEVDAPLEGDNALGPTNRRFTGNKLENFYKGSSSSGMPSTEDSESLME</sequence>
<feature type="compositionally biased region" description="Polar residues" evidence="1">
    <location>
        <begin position="180"/>
        <end position="190"/>
    </location>
</feature>
<protein>
    <recommendedName>
        <fullName evidence="4">Retrotransposon gag domain-containing protein</fullName>
    </recommendedName>
</protein>
<dbReference type="PANTHER" id="PTHR37610:SF6">
    <property type="entry name" value="GAG-POLYPEPTIDE OF LTR COPIA-TYPE-RELATED"/>
    <property type="match status" value="1"/>
</dbReference>
<dbReference type="AlphaFoldDB" id="A0A9R0JIQ2"/>
<evidence type="ECO:0000256" key="1">
    <source>
        <dbReference type="SAM" id="MobiDB-lite"/>
    </source>
</evidence>
<keyword evidence="2" id="KW-1185">Reference proteome</keyword>
<accession>A0A9R0JIQ2</accession>
<feature type="region of interest" description="Disordered" evidence="1">
    <location>
        <begin position="179"/>
        <end position="198"/>
    </location>
</feature>
<evidence type="ECO:0000313" key="2">
    <source>
        <dbReference type="Proteomes" id="UP000813463"/>
    </source>
</evidence>
<organism evidence="2 3">
    <name type="scientific">Spinacia oleracea</name>
    <name type="common">Spinach</name>
    <dbReference type="NCBI Taxonomy" id="3562"/>
    <lineage>
        <taxon>Eukaryota</taxon>
        <taxon>Viridiplantae</taxon>
        <taxon>Streptophyta</taxon>
        <taxon>Embryophyta</taxon>
        <taxon>Tracheophyta</taxon>
        <taxon>Spermatophyta</taxon>
        <taxon>Magnoliopsida</taxon>
        <taxon>eudicotyledons</taxon>
        <taxon>Gunneridae</taxon>
        <taxon>Pentapetalae</taxon>
        <taxon>Caryophyllales</taxon>
        <taxon>Chenopodiaceae</taxon>
        <taxon>Chenopodioideae</taxon>
        <taxon>Anserineae</taxon>
        <taxon>Spinacia</taxon>
    </lineage>
</organism>
<reference evidence="2" key="1">
    <citation type="journal article" date="2021" name="Nat. Commun.">
        <title>Genomic analyses provide insights into spinach domestication and the genetic basis of agronomic traits.</title>
        <authorList>
            <person name="Cai X."/>
            <person name="Sun X."/>
            <person name="Xu C."/>
            <person name="Sun H."/>
            <person name="Wang X."/>
            <person name="Ge C."/>
            <person name="Zhang Z."/>
            <person name="Wang Q."/>
            <person name="Fei Z."/>
            <person name="Jiao C."/>
            <person name="Wang Q."/>
        </authorList>
    </citation>
    <scope>NUCLEOTIDE SEQUENCE [LARGE SCALE GENOMIC DNA]</scope>
    <source>
        <strain evidence="2">cv. Varoflay</strain>
    </source>
</reference>
<dbReference type="KEGG" id="soe:110775867"/>
<dbReference type="Pfam" id="PF14223">
    <property type="entry name" value="Retrotran_gag_2"/>
    <property type="match status" value="1"/>
</dbReference>